<name>A0A0L8LD49_STRVR</name>
<dbReference type="AlphaFoldDB" id="A0A0L8LD49"/>
<evidence type="ECO:0000256" key="2">
    <source>
        <dbReference type="SAM" id="SignalP"/>
    </source>
</evidence>
<feature type="signal peptide" evidence="2">
    <location>
        <begin position="1"/>
        <end position="22"/>
    </location>
</feature>
<accession>A0A0L8LD49</accession>
<gene>
    <name evidence="3" type="ORF">ADK34_03580</name>
</gene>
<protein>
    <recommendedName>
        <fullName evidence="5">Secreted protein</fullName>
    </recommendedName>
</protein>
<reference evidence="3 4" key="1">
    <citation type="submission" date="2015-06" db="EMBL/GenBank/DDBJ databases">
        <authorList>
            <person name="Hoefler B.C."/>
            <person name="Straight P.D."/>
        </authorList>
    </citation>
    <scope>NUCLEOTIDE SEQUENCE [LARGE SCALE GENOMIC DNA]</scope>
    <source>
        <strain evidence="3 4">NRRL 3427</strain>
    </source>
</reference>
<dbReference type="OrthoDB" id="3729011at2"/>
<keyword evidence="2" id="KW-0732">Signal</keyword>
<feature type="region of interest" description="Disordered" evidence="1">
    <location>
        <begin position="64"/>
        <end position="133"/>
    </location>
</feature>
<evidence type="ECO:0000313" key="3">
    <source>
        <dbReference type="EMBL" id="KOG35956.1"/>
    </source>
</evidence>
<dbReference type="Proteomes" id="UP000037023">
    <property type="component" value="Unassembled WGS sequence"/>
</dbReference>
<dbReference type="Pfam" id="PF18986">
    <property type="entry name" value="DUF5719"/>
    <property type="match status" value="1"/>
</dbReference>
<feature type="compositionally biased region" description="Low complexity" evidence="1">
    <location>
        <begin position="100"/>
        <end position="115"/>
    </location>
</feature>
<evidence type="ECO:0008006" key="5">
    <source>
        <dbReference type="Google" id="ProtNLM"/>
    </source>
</evidence>
<dbReference type="InterPro" id="IPR043777">
    <property type="entry name" value="DUF5719"/>
</dbReference>
<organism evidence="3 4">
    <name type="scientific">Streptomyces viridochromogenes</name>
    <dbReference type="NCBI Taxonomy" id="1938"/>
    <lineage>
        <taxon>Bacteria</taxon>
        <taxon>Bacillati</taxon>
        <taxon>Actinomycetota</taxon>
        <taxon>Actinomycetes</taxon>
        <taxon>Kitasatosporales</taxon>
        <taxon>Streptomycetaceae</taxon>
        <taxon>Streptomyces</taxon>
    </lineage>
</organism>
<feature type="compositionally biased region" description="Gly residues" evidence="1">
    <location>
        <begin position="73"/>
        <end position="91"/>
    </location>
</feature>
<dbReference type="RefSeq" id="WP_033210811.1">
    <property type="nucleotide sequence ID" value="NZ_LGUP01000018.1"/>
</dbReference>
<dbReference type="PATRIC" id="fig|1938.6.peg.783"/>
<proteinExistence type="predicted"/>
<evidence type="ECO:0000256" key="1">
    <source>
        <dbReference type="SAM" id="MobiDB-lite"/>
    </source>
</evidence>
<feature type="chain" id="PRO_5039102237" description="Secreted protein" evidence="2">
    <location>
        <begin position="23"/>
        <end position="519"/>
    </location>
</feature>
<dbReference type="EMBL" id="LGUP01000018">
    <property type="protein sequence ID" value="KOG35956.1"/>
    <property type="molecule type" value="Genomic_DNA"/>
</dbReference>
<sequence>MNRTTLSLIAGATALAAVTGFAALTAPADTAAPEAKATTRLPVERAGLVCPVPSTSEVAETVYTSYTPPGTGTSTGSGSATGAGSASGSGKTGQPTARLTPATSTTPSGGTAPSGKKSKAPQAPATVTTPGKPVTAEAKGAVVPALTGAATGTLAPGWTVQQTTVVEAGGARGLLGLTCGAPDTDFWFPAASTAKERQDYVHLTNPDDTAAVADIELYGPEGALKSQFTEGIPVPPRSTVPVLLSTLTGETAKPDVTVHVTTRSGRVGAAIGAADEKLGSDWIAPAADPASTAVLPGIPSDATSVRLVAFAPGDDDADLKVQLVTAAGTIVPAGAGSLHVKSGMTASVDLPDLTRGEAGSLVLTPSDPKKATPIVAALRVVRGKGADTEVAFIPATAAVSARATVADNRAKATTLSLTAPGAAAQVKVTASAGSGAGTPVSRTLTLKAGTTTAVTDLVPQGLNGSYALTVEPVSGGKVYAARTLAVPQDGIPMFTVQTLVDDRGTVEVPSARQDLGVLD</sequence>
<comment type="caution">
    <text evidence="3">The sequence shown here is derived from an EMBL/GenBank/DDBJ whole genome shotgun (WGS) entry which is preliminary data.</text>
</comment>
<evidence type="ECO:0000313" key="4">
    <source>
        <dbReference type="Proteomes" id="UP000037023"/>
    </source>
</evidence>